<keyword evidence="2" id="KW-1185">Reference proteome</keyword>
<dbReference type="Proteomes" id="UP000326907">
    <property type="component" value="Unassembled WGS sequence"/>
</dbReference>
<organism evidence="1 2">
    <name type="scientific">Streptomyces arboris</name>
    <dbReference type="NCBI Taxonomy" id="2600619"/>
    <lineage>
        <taxon>Bacteria</taxon>
        <taxon>Bacillati</taxon>
        <taxon>Actinomycetota</taxon>
        <taxon>Actinomycetes</taxon>
        <taxon>Kitasatosporales</taxon>
        <taxon>Streptomycetaceae</taxon>
        <taxon>Streptomyces</taxon>
    </lineage>
</organism>
<evidence type="ECO:0000313" key="2">
    <source>
        <dbReference type="Proteomes" id="UP000326907"/>
    </source>
</evidence>
<accession>A0A5N5EL23</accession>
<protein>
    <submittedName>
        <fullName evidence="1">Uncharacterized protein</fullName>
    </submittedName>
</protein>
<name>A0A5N5EL23_9ACTN</name>
<dbReference type="EMBL" id="VYUA01000016">
    <property type="protein sequence ID" value="KAB2591023.1"/>
    <property type="molecule type" value="Genomic_DNA"/>
</dbReference>
<proteinExistence type="predicted"/>
<sequence>MLPGLVGLGLVFRRRGTRACS</sequence>
<gene>
    <name evidence="1" type="ORF">F5983_19245</name>
</gene>
<comment type="caution">
    <text evidence="1">The sequence shown here is derived from an EMBL/GenBank/DDBJ whole genome shotgun (WGS) entry which is preliminary data.</text>
</comment>
<evidence type="ECO:0000313" key="1">
    <source>
        <dbReference type="EMBL" id="KAB2591023.1"/>
    </source>
</evidence>
<reference evidence="1 2" key="1">
    <citation type="submission" date="2019-09" db="EMBL/GenBank/DDBJ databases">
        <authorList>
            <person name="Liu P."/>
        </authorList>
    </citation>
    <scope>NUCLEOTIDE SEQUENCE [LARGE SCALE GENOMIC DNA]</scope>
    <source>
        <strain evidence="1 2">TRM68085</strain>
    </source>
</reference>
<dbReference type="AlphaFoldDB" id="A0A5N5EL23"/>